<protein>
    <submittedName>
        <fullName evidence="1">Uncharacterized protein</fullName>
    </submittedName>
</protein>
<gene>
    <name evidence="1" type="ORF">C0V70_16460</name>
</gene>
<dbReference type="KEGG" id="bsto:C0V70_16460"/>
<accession>A0A2K9NVZ5</accession>
<keyword evidence="2" id="KW-1185">Reference proteome</keyword>
<organism evidence="1 2">
    <name type="scientific">Bacteriovorax stolpii</name>
    <name type="common">Bdellovibrio stolpii</name>
    <dbReference type="NCBI Taxonomy" id="960"/>
    <lineage>
        <taxon>Bacteria</taxon>
        <taxon>Pseudomonadati</taxon>
        <taxon>Bdellovibrionota</taxon>
        <taxon>Bacteriovoracia</taxon>
        <taxon>Bacteriovoracales</taxon>
        <taxon>Bacteriovoracaceae</taxon>
        <taxon>Bacteriovorax</taxon>
    </lineage>
</organism>
<evidence type="ECO:0000313" key="1">
    <source>
        <dbReference type="EMBL" id="AUN99670.1"/>
    </source>
</evidence>
<reference evidence="1 2" key="1">
    <citation type="submission" date="2018-01" db="EMBL/GenBank/DDBJ databases">
        <title>Complete genome sequence of Bacteriovorax stolpii DSM12778.</title>
        <authorList>
            <person name="Tang B."/>
            <person name="Chang J."/>
        </authorList>
    </citation>
    <scope>NUCLEOTIDE SEQUENCE [LARGE SCALE GENOMIC DNA]</scope>
    <source>
        <strain evidence="1 2">DSM 12778</strain>
    </source>
</reference>
<dbReference type="Proteomes" id="UP000235584">
    <property type="component" value="Chromosome"/>
</dbReference>
<dbReference type="RefSeq" id="WP_102244961.1">
    <property type="nucleotide sequence ID" value="NZ_CP025704.1"/>
</dbReference>
<proteinExistence type="predicted"/>
<name>A0A2K9NVZ5_BACTC</name>
<dbReference type="EMBL" id="CP025704">
    <property type="protein sequence ID" value="AUN99670.1"/>
    <property type="molecule type" value="Genomic_DNA"/>
</dbReference>
<evidence type="ECO:0000313" key="2">
    <source>
        <dbReference type="Proteomes" id="UP000235584"/>
    </source>
</evidence>
<dbReference type="AlphaFoldDB" id="A0A2K9NVZ5"/>
<sequence>MKSVLMLFLLALTYSVRAEIKTVKYEQGLSLKFSDQNWQYQYIKELRSITPHIFENKKDKELKVVVQKETHQESHYKKQSLVSDKCAAANKFYKESMQGSAQNMKIKGQDVCLIKMVKQDKNSYQIIYPVHFAKGSYDLISFAWYGDEGKLEAVKELVGDNL</sequence>